<dbReference type="SMART" id="SM00347">
    <property type="entry name" value="HTH_MARR"/>
    <property type="match status" value="1"/>
</dbReference>
<dbReference type="STRING" id="1223545.GS4_33_00490"/>
<dbReference type="InterPro" id="IPR036390">
    <property type="entry name" value="WH_DNA-bd_sf"/>
</dbReference>
<dbReference type="Gene3D" id="1.10.10.10">
    <property type="entry name" value="Winged helix-like DNA-binding domain superfamily/Winged helix DNA-binding domain"/>
    <property type="match status" value="1"/>
</dbReference>
<sequence>MSEADDRRGPSGPSGQGDETGEPGVPTVSPAFLAMAVGRRVRSRIEDALRVEGLAMRHFSALGHLSRSDGISYSELARRASVTPQSMQSTLTALERKGAVTRTTDSGRGRTAHLVVTEEGRRLLAVGQTAIEDLDRALSDQLGAADVGHLAQTLLRAMQTIGPDQT</sequence>
<dbReference type="Pfam" id="PF12802">
    <property type="entry name" value="MarR_2"/>
    <property type="match status" value="1"/>
</dbReference>
<proteinExistence type="predicted"/>
<dbReference type="InterPro" id="IPR000835">
    <property type="entry name" value="HTH_MarR-typ"/>
</dbReference>
<dbReference type="EMBL" id="BANX01000033">
    <property type="protein sequence ID" value="GAC70234.1"/>
    <property type="molecule type" value="Genomic_DNA"/>
</dbReference>
<keyword evidence="4" id="KW-1185">Reference proteome</keyword>
<gene>
    <name evidence="3" type="ORF">GS4_33_00490</name>
</gene>
<evidence type="ECO:0000313" key="3">
    <source>
        <dbReference type="EMBL" id="GAC70234.1"/>
    </source>
</evidence>
<evidence type="ECO:0000256" key="1">
    <source>
        <dbReference type="SAM" id="MobiDB-lite"/>
    </source>
</evidence>
<dbReference type="SUPFAM" id="SSF46785">
    <property type="entry name" value="Winged helix' DNA-binding domain"/>
    <property type="match status" value="1"/>
</dbReference>
<dbReference type="GO" id="GO:0003700">
    <property type="term" value="F:DNA-binding transcription factor activity"/>
    <property type="evidence" value="ECO:0007669"/>
    <property type="project" value="InterPro"/>
</dbReference>
<dbReference type="PANTHER" id="PTHR33164:SF43">
    <property type="entry name" value="HTH-TYPE TRANSCRIPTIONAL REPRESSOR YETL"/>
    <property type="match status" value="1"/>
</dbReference>
<protein>
    <recommendedName>
        <fullName evidence="2">HTH marR-type domain-containing protein</fullName>
    </recommendedName>
</protein>
<name>M0QP96_9ACTN</name>
<comment type="caution">
    <text evidence="3">The sequence shown here is derived from an EMBL/GenBank/DDBJ whole genome shotgun (WGS) entry which is preliminary data.</text>
</comment>
<dbReference type="AlphaFoldDB" id="M0QP96"/>
<reference evidence="3 4" key="1">
    <citation type="submission" date="2013-01" db="EMBL/GenBank/DDBJ databases">
        <title>Whole genome shotgun sequence of Gordonia soli NBRC 108243.</title>
        <authorList>
            <person name="Isaki-Nakamura S."/>
            <person name="Hosoyama A."/>
            <person name="Tsuchikane K."/>
            <person name="Ando Y."/>
            <person name="Baba S."/>
            <person name="Ohji S."/>
            <person name="Hamada M."/>
            <person name="Tamura T."/>
            <person name="Yamazoe A."/>
            <person name="Yamazaki S."/>
            <person name="Fujita N."/>
        </authorList>
    </citation>
    <scope>NUCLEOTIDE SEQUENCE [LARGE SCALE GENOMIC DNA]</scope>
    <source>
        <strain evidence="3 4">NBRC 108243</strain>
    </source>
</reference>
<accession>M0QP96</accession>
<evidence type="ECO:0000313" key="4">
    <source>
        <dbReference type="Proteomes" id="UP000011666"/>
    </source>
</evidence>
<dbReference type="eggNOG" id="COG1846">
    <property type="taxonomic scope" value="Bacteria"/>
</dbReference>
<feature type="domain" description="HTH marR-type" evidence="2">
    <location>
        <begin position="30"/>
        <end position="159"/>
    </location>
</feature>
<dbReference type="InterPro" id="IPR039422">
    <property type="entry name" value="MarR/SlyA-like"/>
</dbReference>
<dbReference type="Proteomes" id="UP000011666">
    <property type="component" value="Unassembled WGS sequence"/>
</dbReference>
<evidence type="ECO:0000259" key="2">
    <source>
        <dbReference type="PROSITE" id="PS50995"/>
    </source>
</evidence>
<dbReference type="PANTHER" id="PTHR33164">
    <property type="entry name" value="TRANSCRIPTIONAL REGULATOR, MARR FAMILY"/>
    <property type="match status" value="1"/>
</dbReference>
<dbReference type="InterPro" id="IPR036388">
    <property type="entry name" value="WH-like_DNA-bd_sf"/>
</dbReference>
<dbReference type="GO" id="GO:0006950">
    <property type="term" value="P:response to stress"/>
    <property type="evidence" value="ECO:0007669"/>
    <property type="project" value="TreeGrafter"/>
</dbReference>
<dbReference type="RefSeq" id="WP_007624101.1">
    <property type="nucleotide sequence ID" value="NZ_BANX01000033.1"/>
</dbReference>
<organism evidence="3 4">
    <name type="scientific">Gordonia soli NBRC 108243</name>
    <dbReference type="NCBI Taxonomy" id="1223545"/>
    <lineage>
        <taxon>Bacteria</taxon>
        <taxon>Bacillati</taxon>
        <taxon>Actinomycetota</taxon>
        <taxon>Actinomycetes</taxon>
        <taxon>Mycobacteriales</taxon>
        <taxon>Gordoniaceae</taxon>
        <taxon>Gordonia</taxon>
    </lineage>
</organism>
<dbReference type="PROSITE" id="PS50995">
    <property type="entry name" value="HTH_MARR_2"/>
    <property type="match status" value="1"/>
</dbReference>
<feature type="region of interest" description="Disordered" evidence="1">
    <location>
        <begin position="1"/>
        <end position="28"/>
    </location>
</feature>